<evidence type="ECO:0000256" key="2">
    <source>
        <dbReference type="SAM" id="SignalP"/>
    </source>
</evidence>
<proteinExistence type="predicted"/>
<feature type="signal peptide" evidence="2">
    <location>
        <begin position="1"/>
        <end position="23"/>
    </location>
</feature>
<comment type="caution">
    <text evidence="4">The sequence shown here is derived from an EMBL/GenBank/DDBJ whole genome shotgun (WGS) entry which is preliminary data.</text>
</comment>
<dbReference type="Proteomes" id="UP001310594">
    <property type="component" value="Unassembled WGS sequence"/>
</dbReference>
<evidence type="ECO:0000313" key="4">
    <source>
        <dbReference type="EMBL" id="KAK5690067.1"/>
    </source>
</evidence>
<organism evidence="4 5">
    <name type="scientific">Elasticomyces elasticus</name>
    <dbReference type="NCBI Taxonomy" id="574655"/>
    <lineage>
        <taxon>Eukaryota</taxon>
        <taxon>Fungi</taxon>
        <taxon>Dikarya</taxon>
        <taxon>Ascomycota</taxon>
        <taxon>Pezizomycotina</taxon>
        <taxon>Dothideomycetes</taxon>
        <taxon>Dothideomycetidae</taxon>
        <taxon>Mycosphaerellales</taxon>
        <taxon>Teratosphaeriaceae</taxon>
        <taxon>Elasticomyces</taxon>
    </lineage>
</organism>
<dbReference type="SUPFAM" id="SSF52096">
    <property type="entry name" value="ClpP/crotonase"/>
    <property type="match status" value="1"/>
</dbReference>
<reference evidence="4" key="1">
    <citation type="submission" date="2023-08" db="EMBL/GenBank/DDBJ databases">
        <title>Black Yeasts Isolated from many extreme environments.</title>
        <authorList>
            <person name="Coleine C."/>
            <person name="Stajich J.E."/>
            <person name="Selbmann L."/>
        </authorList>
    </citation>
    <scope>NUCLEOTIDE SEQUENCE</scope>
    <source>
        <strain evidence="4">CCFEE 5810</strain>
    </source>
</reference>
<evidence type="ECO:0000259" key="3">
    <source>
        <dbReference type="Pfam" id="PF23658"/>
    </source>
</evidence>
<protein>
    <recommendedName>
        <fullName evidence="3">CPAF-like PDZ domain-containing protein</fullName>
    </recommendedName>
</protein>
<accession>A0AAN7ZYV9</accession>
<feature type="region of interest" description="Disordered" evidence="1">
    <location>
        <begin position="297"/>
        <end position="326"/>
    </location>
</feature>
<dbReference type="EMBL" id="JAVRQU010000027">
    <property type="protein sequence ID" value="KAK5690067.1"/>
    <property type="molecule type" value="Genomic_DNA"/>
</dbReference>
<dbReference type="Gene3D" id="3.90.226.10">
    <property type="entry name" value="2-enoyl-CoA Hydratase, Chain A, domain 1"/>
    <property type="match status" value="1"/>
</dbReference>
<feature type="chain" id="PRO_5042861404" description="CPAF-like PDZ domain-containing protein" evidence="2">
    <location>
        <begin position="24"/>
        <end position="664"/>
    </location>
</feature>
<dbReference type="AlphaFoldDB" id="A0AAN7ZYV9"/>
<dbReference type="InterPro" id="IPR029045">
    <property type="entry name" value="ClpP/crotonase-like_dom_sf"/>
</dbReference>
<name>A0AAN7ZYV9_9PEZI</name>
<evidence type="ECO:0000313" key="5">
    <source>
        <dbReference type="Proteomes" id="UP001310594"/>
    </source>
</evidence>
<dbReference type="InterPro" id="IPR056186">
    <property type="entry name" value="PDZ_CPAF-rel"/>
</dbReference>
<dbReference type="Pfam" id="PF23658">
    <property type="entry name" value="PDZ_CPAF_rel"/>
    <property type="match status" value="1"/>
</dbReference>
<dbReference type="PANTHER" id="PTHR37049">
    <property type="entry name" value="PEPTIDASE S41 FAMILY PROTEIN"/>
    <property type="match status" value="1"/>
</dbReference>
<keyword evidence="2" id="KW-0732">Signal</keyword>
<feature type="domain" description="CPAF-like PDZ" evidence="3">
    <location>
        <begin position="151"/>
        <end position="273"/>
    </location>
</feature>
<dbReference type="PANTHER" id="PTHR37049:SF4">
    <property type="entry name" value="RHODANESE DOMAIN-CONTAINING PROTEIN"/>
    <property type="match status" value="1"/>
</dbReference>
<gene>
    <name evidence="4" type="ORF">LTR97_012552</name>
</gene>
<dbReference type="InterPro" id="IPR052766">
    <property type="entry name" value="S41A_metabolite_peptidase"/>
</dbReference>
<sequence>MTFSTRSALRASMLGLFIAQSIAQNSSYSNSTAKLEPCAVLSAAAANGITQFDAGLAMACLQSIPVDVDGDIQEILGLKVLSDLAYLKDPPPGYLYPGVDILGGLDSILTGVQAGAYKSDYDVQLDLYKLVTSAYDFHFNWVPDLVDVFGWMREGRLMSLSSDSVSLPEVYDFRDLHAFGPHNFSSSSYTPSAVTHINGVDSETWLNEFAALNPWDHDPDANYNNIFVNIPRAAVTDGGGGSYNAGWLYQGDDTVLTFANHTVRHVHTYARTSCDLSGVTDGPSFFRQCTSQKHSTIKHSEGASRVSSQNAYTPVPTADSSLRRPEKYPQPFVSTSGMTLAGYFSPDQPDVVVVACPSLNSANNYDFQNAFRSILATARSVGKSKLILDLRGNGGGTVRDGYDMFKQLFPSEVPYGAANLAAFPLVNALGDITTCQMAIKNRTDRDVTWIRDYDVIEDLTISLTHYGSWADFYGPIQRNGGNFTNLKRLNLTDRYSLVEPVYGTCAVFAELMKSQAGVHAIAVGGRKQHGPMQWVGGSKGACDVWMGEIAFSALHALDVATAAQLALAEPYTEMESVKHALTRVPEWGRYRVNFENNIREGDDSMTPLQFVYEAADYRFFYTSAMILDQSLVWQRAYDVRWNNGSCVSESTGHPSSVSGKLMEL</sequence>
<evidence type="ECO:0000256" key="1">
    <source>
        <dbReference type="SAM" id="MobiDB-lite"/>
    </source>
</evidence>